<gene>
    <name evidence="1" type="ORF">MSG28_014080</name>
</gene>
<accession>A0ACC0JFZ2</accession>
<name>A0ACC0JFZ2_CHOFU</name>
<proteinExistence type="predicted"/>
<reference evidence="1 2" key="1">
    <citation type="journal article" date="2022" name="Genome Biol. Evol.">
        <title>The Spruce Budworm Genome: Reconstructing the Evolutionary History of Antifreeze Proteins.</title>
        <authorList>
            <person name="Beliveau C."/>
            <person name="Gagne P."/>
            <person name="Picq S."/>
            <person name="Vernygora O."/>
            <person name="Keeling C.I."/>
            <person name="Pinkney K."/>
            <person name="Doucet D."/>
            <person name="Wen F."/>
            <person name="Johnston J.S."/>
            <person name="Maaroufi H."/>
            <person name="Boyle B."/>
            <person name="Laroche J."/>
            <person name="Dewar K."/>
            <person name="Juretic N."/>
            <person name="Blackburn G."/>
            <person name="Nisole A."/>
            <person name="Brunet B."/>
            <person name="Brandao M."/>
            <person name="Lumley L."/>
            <person name="Duan J."/>
            <person name="Quan G."/>
            <person name="Lucarotti C.J."/>
            <person name="Roe A.D."/>
            <person name="Sperling F.A.H."/>
            <person name="Levesque R.C."/>
            <person name="Cusson M."/>
        </authorList>
    </citation>
    <scope>NUCLEOTIDE SEQUENCE [LARGE SCALE GENOMIC DNA]</scope>
    <source>
        <strain evidence="1">Glfc:IPQL:Cfum</strain>
    </source>
</reference>
<dbReference type="EMBL" id="CM046125">
    <property type="protein sequence ID" value="KAI8422992.1"/>
    <property type="molecule type" value="Genomic_DNA"/>
</dbReference>
<evidence type="ECO:0000313" key="1">
    <source>
        <dbReference type="EMBL" id="KAI8422992.1"/>
    </source>
</evidence>
<comment type="caution">
    <text evidence="1">The sequence shown here is derived from an EMBL/GenBank/DDBJ whole genome shotgun (WGS) entry which is preliminary data.</text>
</comment>
<protein>
    <submittedName>
        <fullName evidence="1">Uncharacterized protein</fullName>
    </submittedName>
</protein>
<keyword evidence="2" id="KW-1185">Reference proteome</keyword>
<sequence length="1049" mass="121259">MGDGNACDVCGGSETKLVDGYYYCAECGTQDTNVRETIVEHTALADGTFAYFTKAKYSVKIKDGEKMSPEWYKWHAYNFVLAGLTERMLALGAAPSFKMKVLWIWAKYIKMHQNKKLMGLTDAVCELKEKNTDTRDKEENLEEDDEDDKPPSLMTLRTLVGILYLALNLDKSTIQLSHFRRYMKDGRLHIHRSLDYIPKEIDRNLRELRGLCYNSNMKFTPTALPSTMSKFGNLDLGSHLIPDLGGILDNLLKELCLPKVLKNLVWSLIDFAPINFLDKKKNSQTIPDAESVVMSYILVALKMCFGLDDEYEIMLSDAVDEINHEENNLKAYKTDLYSEPSERLFSFREWYKYMLFRKQMLCKHYLPIAKECNLFLDDYVYVDHSKSKAKKVVKLSDEVTMDIIKKIPEYNDVSTIPLTEFEVSATPLSTHTEVITRNLRDPDTRQLLSEDFTQYSINYACQDLSLPSCSAEISRKIVVGVKKTGKIKNEFIGLHLMSSTSDSTMVYVKKCENKNWFKTKRPTAEHIVKEDSDHGYDSNIENSQAILNSNSNIIQLEPIQDAENTCDSVDKEEIGDKKLEVFEEEEEGKNIFDDDFLHADTEDTKLGDSIQNFGNNFSETMDTLRYEDSYHEGINELEDSKVDIQGASLIDIEIDATPKFDPATFNKEETIKELMIAACNKYKVPLPQKFKPGQPIKRKADPNVESDASKPKRAKCDEESKRMKGERKDQITEIVSAYYRSLERDVLHQVSREVRSFVENIAQNDRNLSFDQNSFSENDNNNATDVNDPIDTGIGDVNVRDLDRNLDNNSDQLGTEENENNLDQNEIDGEKSDDVSILDPIYKGKPNFDEKTHDTKQLYLKARSELESRHILDSENDEEINALIEEKLRQSNKFVTDTIESDFDPSDDIPLSYVKKRKQRKNYDNLIENPENLTKFNYWFKHYISQFFKKSNGFAKKFDADMKESFPRSFVFVLTECAFILNCTTYTLYRHLTDIEEKMLMKDGFKKKMRRFKDIGVVLERRDYQSRKDRIIEKMWQQTSQANESQQSE</sequence>
<evidence type="ECO:0000313" key="2">
    <source>
        <dbReference type="Proteomes" id="UP001064048"/>
    </source>
</evidence>
<dbReference type="Proteomes" id="UP001064048">
    <property type="component" value="Chromosome 25"/>
</dbReference>
<organism evidence="1 2">
    <name type="scientific">Choristoneura fumiferana</name>
    <name type="common">Spruce budworm moth</name>
    <name type="synonym">Archips fumiferana</name>
    <dbReference type="NCBI Taxonomy" id="7141"/>
    <lineage>
        <taxon>Eukaryota</taxon>
        <taxon>Metazoa</taxon>
        <taxon>Ecdysozoa</taxon>
        <taxon>Arthropoda</taxon>
        <taxon>Hexapoda</taxon>
        <taxon>Insecta</taxon>
        <taxon>Pterygota</taxon>
        <taxon>Neoptera</taxon>
        <taxon>Endopterygota</taxon>
        <taxon>Lepidoptera</taxon>
        <taxon>Glossata</taxon>
        <taxon>Ditrysia</taxon>
        <taxon>Tortricoidea</taxon>
        <taxon>Tortricidae</taxon>
        <taxon>Tortricinae</taxon>
        <taxon>Choristoneura</taxon>
    </lineage>
</organism>